<reference evidence="1" key="1">
    <citation type="submission" date="2011-08" db="EMBL/GenBank/DDBJ databases">
        <title>Complete sequence of chromosome of Streptomyces violaceusniger Tu 4113.</title>
        <authorList>
            <consortium name="US DOE Joint Genome Institute"/>
            <person name="Lucas S."/>
            <person name="Han J."/>
            <person name="Lapidus A."/>
            <person name="Cheng J.-F."/>
            <person name="Goodwin L."/>
            <person name="Pitluck S."/>
            <person name="Peters L."/>
            <person name="Ivanova N."/>
            <person name="Daligault H."/>
            <person name="Detter J.C."/>
            <person name="Han C."/>
            <person name="Tapia R."/>
            <person name="Land M."/>
            <person name="Hauser L."/>
            <person name="Kyrpides N."/>
            <person name="Ivanova N."/>
            <person name="Pagani I."/>
            <person name="Hagen A."/>
            <person name="Katz L."/>
            <person name="Fiedler H.-P."/>
            <person name="Keasling J."/>
            <person name="Fortman J."/>
            <person name="Woyke T."/>
        </authorList>
    </citation>
    <scope>NUCLEOTIDE SEQUENCE [LARGE SCALE GENOMIC DNA]</scope>
    <source>
        <strain evidence="1">Tu 4113</strain>
    </source>
</reference>
<dbReference type="eggNOG" id="ENOG5031YVR">
    <property type="taxonomic scope" value="Bacteria"/>
</dbReference>
<dbReference type="RefSeq" id="WP_014060564.1">
    <property type="nucleotide sequence ID" value="NC_015957.1"/>
</dbReference>
<organism evidence="1 2">
    <name type="scientific">Streptomyces violaceusniger (strain Tu 4113)</name>
    <dbReference type="NCBI Taxonomy" id="653045"/>
    <lineage>
        <taxon>Bacteria</taxon>
        <taxon>Bacillati</taxon>
        <taxon>Actinomycetota</taxon>
        <taxon>Actinomycetes</taxon>
        <taxon>Kitasatosporales</taxon>
        <taxon>Streptomycetaceae</taxon>
        <taxon>Streptomyces</taxon>
        <taxon>Streptomyces violaceusniger group</taxon>
    </lineage>
</organism>
<gene>
    <name evidence="1" type="ORF">Strvi_7759</name>
</gene>
<keyword evidence="2" id="KW-1185">Reference proteome</keyword>
<evidence type="ECO:0000313" key="1">
    <source>
        <dbReference type="EMBL" id="AEM87094.1"/>
    </source>
</evidence>
<dbReference type="KEGG" id="svl:Strvi_7759"/>
<accession>G2P7D4</accession>
<protein>
    <submittedName>
        <fullName evidence="1">Uncharacterized protein</fullName>
    </submittedName>
</protein>
<dbReference type="AlphaFoldDB" id="G2P7D4"/>
<proteinExistence type="predicted"/>
<name>G2P7D4_STRV4</name>
<sequence>MTFAPRTWVVGETVTAAIMNQEIRDQFSSFFGAWTNYTPTWTAATTNPSLGNGTLVGRYMKVGLTCTAQINLVTGSTTTYGSGNYSWALPAAAANSGCTYIGNAHLLSGSTRWAGQFVISPAAATASPFFPANSTTTTVAFMQATAPVTLASGHQLRITATYETAS</sequence>
<dbReference type="HOGENOM" id="CLU_1601804_0_0_11"/>
<evidence type="ECO:0000313" key="2">
    <source>
        <dbReference type="Proteomes" id="UP000008703"/>
    </source>
</evidence>
<dbReference type="Proteomes" id="UP000008703">
    <property type="component" value="Chromosome"/>
</dbReference>
<dbReference type="EMBL" id="CP002994">
    <property type="protein sequence ID" value="AEM87094.1"/>
    <property type="molecule type" value="Genomic_DNA"/>
</dbReference>